<name>A0AAW1CUT8_9HEMI</name>
<dbReference type="InterPro" id="IPR000477">
    <property type="entry name" value="RT_dom"/>
</dbReference>
<dbReference type="InterPro" id="IPR043502">
    <property type="entry name" value="DNA/RNA_pol_sf"/>
</dbReference>
<evidence type="ECO:0000313" key="3">
    <source>
        <dbReference type="Proteomes" id="UP001461498"/>
    </source>
</evidence>
<dbReference type="Pfam" id="PF00078">
    <property type="entry name" value="RVT_1"/>
    <property type="match status" value="1"/>
</dbReference>
<accession>A0AAW1CUT8</accession>
<keyword evidence="3" id="KW-1185">Reference proteome</keyword>
<comment type="caution">
    <text evidence="2">The sequence shown here is derived from an EMBL/GenBank/DDBJ whole genome shotgun (WGS) entry which is preliminary data.</text>
</comment>
<dbReference type="GO" id="GO:0071897">
    <property type="term" value="P:DNA biosynthetic process"/>
    <property type="evidence" value="ECO:0007669"/>
    <property type="project" value="UniProtKB-ARBA"/>
</dbReference>
<gene>
    <name evidence="2" type="ORF">O3M35_012718</name>
</gene>
<organism evidence="2 3">
    <name type="scientific">Rhynocoris fuscipes</name>
    <dbReference type="NCBI Taxonomy" id="488301"/>
    <lineage>
        <taxon>Eukaryota</taxon>
        <taxon>Metazoa</taxon>
        <taxon>Ecdysozoa</taxon>
        <taxon>Arthropoda</taxon>
        <taxon>Hexapoda</taxon>
        <taxon>Insecta</taxon>
        <taxon>Pterygota</taxon>
        <taxon>Neoptera</taxon>
        <taxon>Paraneoptera</taxon>
        <taxon>Hemiptera</taxon>
        <taxon>Heteroptera</taxon>
        <taxon>Panheteroptera</taxon>
        <taxon>Cimicomorpha</taxon>
        <taxon>Reduviidae</taxon>
        <taxon>Harpactorinae</taxon>
        <taxon>Harpactorini</taxon>
        <taxon>Rhynocoris</taxon>
    </lineage>
</organism>
<feature type="domain" description="Reverse transcriptase" evidence="1">
    <location>
        <begin position="1"/>
        <end position="85"/>
    </location>
</feature>
<evidence type="ECO:0000313" key="2">
    <source>
        <dbReference type="EMBL" id="KAK9502127.1"/>
    </source>
</evidence>
<dbReference type="PROSITE" id="PS50878">
    <property type="entry name" value="RT_POL"/>
    <property type="match status" value="1"/>
</dbReference>
<dbReference type="EMBL" id="JAPXFL010000009">
    <property type="protein sequence ID" value="KAK9502127.1"/>
    <property type="molecule type" value="Genomic_DNA"/>
</dbReference>
<dbReference type="SUPFAM" id="SSF56672">
    <property type="entry name" value="DNA/RNA polymerases"/>
    <property type="match status" value="1"/>
</dbReference>
<protein>
    <recommendedName>
        <fullName evidence="1">Reverse transcriptase domain-containing protein</fullName>
    </recommendedName>
</protein>
<dbReference type="PANTHER" id="PTHR33332">
    <property type="entry name" value="REVERSE TRANSCRIPTASE DOMAIN-CONTAINING PROTEIN"/>
    <property type="match status" value="1"/>
</dbReference>
<reference evidence="2 3" key="1">
    <citation type="submission" date="2022-12" db="EMBL/GenBank/DDBJ databases">
        <title>Chromosome-level genome assembly of true bugs.</title>
        <authorList>
            <person name="Ma L."/>
            <person name="Li H."/>
        </authorList>
    </citation>
    <scope>NUCLEOTIDE SEQUENCE [LARGE SCALE GENOMIC DNA]</scope>
    <source>
        <strain evidence="2">Lab_2022b</strain>
    </source>
</reference>
<dbReference type="AlphaFoldDB" id="A0AAW1CUT8"/>
<proteinExistence type="predicted"/>
<dbReference type="Proteomes" id="UP001461498">
    <property type="component" value="Unassembled WGS sequence"/>
</dbReference>
<sequence length="173" mass="19781">MFIYFNDFSQVLPESCIQFTDDTIIISKAIDKDTAEKKLADNLEIAKEWLESNGMILNENKTCTKMFTINKKYSQEHFTFLGITLDTRLGWKDHINALAAKLSTVIYLLRRLVKEVDRNAVLRSNFSYGIVLWDATPHAKNCQLLIWQDYTMVWCSCNLCGSGCEESMAVSSA</sequence>
<evidence type="ECO:0000259" key="1">
    <source>
        <dbReference type="PROSITE" id="PS50878"/>
    </source>
</evidence>